<organism evidence="3 4">
    <name type="scientific">Ceratodon purpureus</name>
    <name type="common">Fire moss</name>
    <name type="synonym">Dicranum purpureum</name>
    <dbReference type="NCBI Taxonomy" id="3225"/>
    <lineage>
        <taxon>Eukaryota</taxon>
        <taxon>Viridiplantae</taxon>
        <taxon>Streptophyta</taxon>
        <taxon>Embryophyta</taxon>
        <taxon>Bryophyta</taxon>
        <taxon>Bryophytina</taxon>
        <taxon>Bryopsida</taxon>
        <taxon>Dicranidae</taxon>
        <taxon>Pseudoditrichales</taxon>
        <taxon>Ditrichaceae</taxon>
        <taxon>Ceratodon</taxon>
    </lineage>
</organism>
<dbReference type="InterPro" id="IPR000182">
    <property type="entry name" value="GNAT_dom"/>
</dbReference>
<comment type="caution">
    <text evidence="3">The sequence shown here is derived from an EMBL/GenBank/DDBJ whole genome shotgun (WGS) entry which is preliminary data.</text>
</comment>
<feature type="compositionally biased region" description="Acidic residues" evidence="1">
    <location>
        <begin position="197"/>
        <end position="206"/>
    </location>
</feature>
<dbReference type="GO" id="GO:0016747">
    <property type="term" value="F:acyltransferase activity, transferring groups other than amino-acyl groups"/>
    <property type="evidence" value="ECO:0007669"/>
    <property type="project" value="InterPro"/>
</dbReference>
<dbReference type="CDD" id="cd04301">
    <property type="entry name" value="NAT_SF"/>
    <property type="match status" value="1"/>
</dbReference>
<reference evidence="3 4" key="1">
    <citation type="submission" date="2020-06" db="EMBL/GenBank/DDBJ databases">
        <title>WGS assembly of Ceratodon purpureus strain R40.</title>
        <authorList>
            <person name="Carey S.B."/>
            <person name="Jenkins J."/>
            <person name="Shu S."/>
            <person name="Lovell J.T."/>
            <person name="Sreedasyam A."/>
            <person name="Maumus F."/>
            <person name="Tiley G.P."/>
            <person name="Fernandez-Pozo N."/>
            <person name="Barry K."/>
            <person name="Chen C."/>
            <person name="Wang M."/>
            <person name="Lipzen A."/>
            <person name="Daum C."/>
            <person name="Saski C.A."/>
            <person name="Payton A.C."/>
            <person name="Mcbreen J.C."/>
            <person name="Conrad R.E."/>
            <person name="Kollar L.M."/>
            <person name="Olsson S."/>
            <person name="Huttunen S."/>
            <person name="Landis J.B."/>
            <person name="Wickett N.J."/>
            <person name="Johnson M.G."/>
            <person name="Rensing S.A."/>
            <person name="Grimwood J."/>
            <person name="Schmutz J."/>
            <person name="Mcdaniel S.F."/>
        </authorList>
    </citation>
    <scope>NUCLEOTIDE SEQUENCE [LARGE SCALE GENOMIC DNA]</scope>
    <source>
        <strain evidence="3 4">R40</strain>
    </source>
</reference>
<evidence type="ECO:0000313" key="4">
    <source>
        <dbReference type="Proteomes" id="UP000822688"/>
    </source>
</evidence>
<evidence type="ECO:0000256" key="1">
    <source>
        <dbReference type="SAM" id="MobiDB-lite"/>
    </source>
</evidence>
<dbReference type="AlphaFoldDB" id="A0A8T0HET8"/>
<name>A0A8T0HET8_CERPU</name>
<protein>
    <recommendedName>
        <fullName evidence="2">N-acetyltransferase domain-containing protein</fullName>
    </recommendedName>
</protein>
<dbReference type="EMBL" id="CM026427">
    <property type="protein sequence ID" value="KAG0570316.1"/>
    <property type="molecule type" value="Genomic_DNA"/>
</dbReference>
<evidence type="ECO:0000313" key="3">
    <source>
        <dbReference type="EMBL" id="KAG0570316.1"/>
    </source>
</evidence>
<feature type="region of interest" description="Disordered" evidence="1">
    <location>
        <begin position="109"/>
        <end position="128"/>
    </location>
</feature>
<dbReference type="PANTHER" id="PTHR47489">
    <property type="entry name" value="ACYL-COA N-ACYLTRANSFERASES (NAT) SUPERFAMILY PROTEIN"/>
    <property type="match status" value="1"/>
</dbReference>
<dbReference type="SUPFAM" id="SSF55729">
    <property type="entry name" value="Acyl-CoA N-acyltransferases (Nat)"/>
    <property type="match status" value="1"/>
</dbReference>
<gene>
    <name evidence="3" type="ORF">KC19_6G153500</name>
</gene>
<feature type="domain" description="N-acetyltransferase" evidence="2">
    <location>
        <begin position="284"/>
        <end position="445"/>
    </location>
</feature>
<dbReference type="Gene3D" id="3.40.630.30">
    <property type="match status" value="1"/>
</dbReference>
<dbReference type="Proteomes" id="UP000822688">
    <property type="component" value="Chromosome 6"/>
</dbReference>
<sequence>MGTAVCGGPSLWVFSSKRGQDVHVRGQCRSNGMATLCCHHSSSEVNSLLQFRAAPVGSLAYGLGSQVALTKQGLAAASWSARSRQGWKKKGFTLIVYSVERLGLDGKVSEEDASAEGSIDTRSSLDSSAAIEEESGVASEGGALELVDTDGIIFEETDEVDGNDINGMLRQPRSYLVEDLDNWEMFAAEEGARPAGDDETDSEIDDGPTPVRRRKAEDVLPVPDSASMNWTAADKEKVKALQVFRHMYESKGSLFVVEAMRPKHMNDTEELLVDSFAELMGGLLTYRPLLAFTVKQYVRERYATLPHSVTLVGLYAPVEGIPAAEDSSEMQQGYSVVAGTVELSFSVAGHPDVPTPAPPPNSPYICNMAIKKEYRRRGLGRQMLKAAEELALSMGCEDMYLHVRIMDTAPLTMYREAGYQVVSTDSLLSVLTFQRRRHLMRKRLSRSKLVPE</sequence>
<proteinExistence type="predicted"/>
<dbReference type="PANTHER" id="PTHR47489:SF2">
    <property type="entry name" value="GCN5-RELATED N-ACETYLTRANSFERASE 5, CHLOROPLASTIC"/>
    <property type="match status" value="1"/>
</dbReference>
<dbReference type="Pfam" id="PF00583">
    <property type="entry name" value="Acetyltransf_1"/>
    <property type="match status" value="1"/>
</dbReference>
<evidence type="ECO:0000259" key="2">
    <source>
        <dbReference type="PROSITE" id="PS51186"/>
    </source>
</evidence>
<feature type="region of interest" description="Disordered" evidence="1">
    <location>
        <begin position="191"/>
        <end position="213"/>
    </location>
</feature>
<accession>A0A8T0HET8</accession>
<keyword evidence="4" id="KW-1185">Reference proteome</keyword>
<dbReference type="InterPro" id="IPR016181">
    <property type="entry name" value="Acyl_CoA_acyltransferase"/>
</dbReference>
<dbReference type="PROSITE" id="PS51186">
    <property type="entry name" value="GNAT"/>
    <property type="match status" value="1"/>
</dbReference>